<name>A0ABT6VBW4_9FLAO</name>
<evidence type="ECO:0000313" key="1">
    <source>
        <dbReference type="EMBL" id="MDI5895737.1"/>
    </source>
</evidence>
<reference evidence="1 2" key="1">
    <citation type="submission" date="2023-04" db="EMBL/GenBank/DDBJ databases">
        <title>Two novel species of Flavobacterium.</title>
        <authorList>
            <person name="Liu Q."/>
            <person name="Xin Y.-H."/>
        </authorList>
    </citation>
    <scope>NUCLEOTIDE SEQUENCE [LARGE SCALE GENOMIC DNA]</scope>
    <source>
        <strain evidence="1 2">LB1P51</strain>
    </source>
</reference>
<dbReference type="Proteomes" id="UP001243403">
    <property type="component" value="Unassembled WGS sequence"/>
</dbReference>
<evidence type="ECO:0000313" key="2">
    <source>
        <dbReference type="Proteomes" id="UP001243403"/>
    </source>
</evidence>
<proteinExistence type="predicted"/>
<dbReference type="Gene3D" id="1.20.120.330">
    <property type="entry name" value="Nucleotidyltransferases domain 2"/>
    <property type="match status" value="1"/>
</dbReference>
<sequence>MNAIEFSQQKELKEVITEHIKTSAIYCFGRYATAYSSSRKIYPDKELQEEHSHLYLLVFVQETKENAVSDISDKIKAKTQGTLTATVLVHHVQSLKDLCQDQQFFFWQIMQNAELLFQDINKPPYLNISETPKRNLKSTSHYIAWRRNNIATIWGWVYNDDDASSSDEVKMSALHQIVEQICLSLIRVFVGYTPNHFALDYLFNLCEYFTTVTADFFPRQTLEDKSIFKLLKQQPNTLRFSKANDVDYLYYEIMEERCGKFKKQADIVIQTELERLSQIEIIENKIIENKK</sequence>
<dbReference type="RefSeq" id="WP_282718164.1">
    <property type="nucleotide sequence ID" value="NZ_JASCRZ010000005.1"/>
</dbReference>
<comment type="caution">
    <text evidence="1">The sequence shown here is derived from an EMBL/GenBank/DDBJ whole genome shotgun (WGS) entry which is preliminary data.</text>
</comment>
<dbReference type="EMBL" id="JASCRZ010000005">
    <property type="protein sequence ID" value="MDI5895737.1"/>
    <property type="molecule type" value="Genomic_DNA"/>
</dbReference>
<gene>
    <name evidence="1" type="ORF">QLS65_12615</name>
</gene>
<organism evidence="1 2">
    <name type="scientific">Flavobacterium algoritolerans</name>
    <dbReference type="NCBI Taxonomy" id="3041254"/>
    <lineage>
        <taxon>Bacteria</taxon>
        <taxon>Pseudomonadati</taxon>
        <taxon>Bacteroidota</taxon>
        <taxon>Flavobacteriia</taxon>
        <taxon>Flavobacteriales</taxon>
        <taxon>Flavobacteriaceae</taxon>
        <taxon>Flavobacterium</taxon>
    </lineage>
</organism>
<protein>
    <recommendedName>
        <fullName evidence="3">HEPN domain-containing protein</fullName>
    </recommendedName>
</protein>
<keyword evidence="2" id="KW-1185">Reference proteome</keyword>
<evidence type="ECO:0008006" key="3">
    <source>
        <dbReference type="Google" id="ProtNLM"/>
    </source>
</evidence>
<accession>A0ABT6VBW4</accession>